<feature type="signal peptide" evidence="1">
    <location>
        <begin position="1"/>
        <end position="21"/>
    </location>
</feature>
<reference evidence="3" key="1">
    <citation type="submission" date="2016-10" db="EMBL/GenBank/DDBJ databases">
        <authorList>
            <person name="Varghese N."/>
            <person name="Submissions S."/>
        </authorList>
    </citation>
    <scope>NUCLEOTIDE SEQUENCE [LARGE SCALE GENOMIC DNA]</scope>
    <source>
        <strain evidence="3">DSM 24450</strain>
    </source>
</reference>
<dbReference type="EMBL" id="FOZP01000012">
    <property type="protein sequence ID" value="SFS81252.1"/>
    <property type="molecule type" value="Genomic_DNA"/>
</dbReference>
<evidence type="ECO:0000256" key="1">
    <source>
        <dbReference type="SAM" id="SignalP"/>
    </source>
</evidence>
<dbReference type="AlphaFoldDB" id="A0A1I6SWK9"/>
<accession>A0A1I6SWK9</accession>
<gene>
    <name evidence="2" type="ORF">SAMN04488006_0168</name>
</gene>
<proteinExistence type="predicted"/>
<organism evidence="2 3">
    <name type="scientific">Lutibacter maritimus</name>
    <dbReference type="NCBI Taxonomy" id="593133"/>
    <lineage>
        <taxon>Bacteria</taxon>
        <taxon>Pseudomonadati</taxon>
        <taxon>Bacteroidota</taxon>
        <taxon>Flavobacteriia</taxon>
        <taxon>Flavobacteriales</taxon>
        <taxon>Flavobacteriaceae</taxon>
        <taxon>Lutibacter</taxon>
    </lineage>
</organism>
<keyword evidence="1" id="KW-0732">Signal</keyword>
<sequence length="151" mass="18023">MKNKLLMSLLVIMTISLSANSQNTPESIIEKFFDNYKNKGAELAVEEMYATNPWTIRVKDAINNIKTQLARFDNDLVGEYYGYEFLTKKQIGDSFILYSYFLKFDRQFLRLTFQFYKPNNEWRLNSFKFDDSFDEELEESAKIYYLELSQE</sequence>
<dbReference type="Proteomes" id="UP000199312">
    <property type="component" value="Unassembled WGS sequence"/>
</dbReference>
<evidence type="ECO:0000313" key="3">
    <source>
        <dbReference type="Proteomes" id="UP000199312"/>
    </source>
</evidence>
<evidence type="ECO:0000313" key="2">
    <source>
        <dbReference type="EMBL" id="SFS81252.1"/>
    </source>
</evidence>
<feature type="chain" id="PRO_5011734192" evidence="1">
    <location>
        <begin position="22"/>
        <end position="151"/>
    </location>
</feature>
<keyword evidence="3" id="KW-1185">Reference proteome</keyword>
<protein>
    <submittedName>
        <fullName evidence="2">Uncharacterized protein</fullName>
    </submittedName>
</protein>
<name>A0A1I6SWK9_9FLAO</name>